<reference evidence="2 3" key="1">
    <citation type="submission" date="2021-06" db="EMBL/GenBank/DDBJ databases">
        <title>Caerostris extrusa draft genome.</title>
        <authorList>
            <person name="Kono N."/>
            <person name="Arakawa K."/>
        </authorList>
    </citation>
    <scope>NUCLEOTIDE SEQUENCE [LARGE SCALE GENOMIC DNA]</scope>
</reference>
<keyword evidence="2" id="KW-0282">Flagellum</keyword>
<accession>A0AAV4XQY0</accession>
<dbReference type="Pfam" id="PF05018">
    <property type="entry name" value="CFA20_dom"/>
    <property type="match status" value="1"/>
</dbReference>
<evidence type="ECO:0000259" key="1">
    <source>
        <dbReference type="Pfam" id="PF05018"/>
    </source>
</evidence>
<sequence>MFRNKLQAGLISLICGSGLDPLKTWETHGNGCVRRLTDDEIQTLVIEITAVQFCTTWISLPRNPKTCIGIRLPYLTMIIKYLKLPFCFEFQVLDSRNVKRRFRASNAQSGTSLSPLLCHMPLALDEGWNKVQIDLIAFTRQAYATDFVEFLYLEIYANCRIRRIYFSDRWYKEEELPNNYRMWKPIRKSKSGIEVDYKKV</sequence>
<evidence type="ECO:0000313" key="2">
    <source>
        <dbReference type="EMBL" id="GIY96391.1"/>
    </source>
</evidence>
<keyword evidence="3" id="KW-1185">Reference proteome</keyword>
<dbReference type="AlphaFoldDB" id="A0AAV4XQY0"/>
<evidence type="ECO:0000313" key="3">
    <source>
        <dbReference type="Proteomes" id="UP001054945"/>
    </source>
</evidence>
<feature type="domain" description="CFA20" evidence="1">
    <location>
        <begin position="1"/>
        <end position="182"/>
    </location>
</feature>
<dbReference type="InterPro" id="IPR007714">
    <property type="entry name" value="CFA20_dom"/>
</dbReference>
<comment type="caution">
    <text evidence="2">The sequence shown here is derived from an EMBL/GenBank/DDBJ whole genome shotgun (WGS) entry which is preliminary data.</text>
</comment>
<proteinExistence type="predicted"/>
<dbReference type="Proteomes" id="UP001054945">
    <property type="component" value="Unassembled WGS sequence"/>
</dbReference>
<dbReference type="PANTHER" id="PTHR12458">
    <property type="entry name" value="ORF PROTEIN"/>
    <property type="match status" value="1"/>
</dbReference>
<keyword evidence="2" id="KW-0969">Cilium</keyword>
<protein>
    <submittedName>
        <fullName evidence="2">Cilia- and flagella-associated protein 20</fullName>
    </submittedName>
</protein>
<name>A0AAV4XQY0_CAEEX</name>
<keyword evidence="2" id="KW-0966">Cell projection</keyword>
<dbReference type="InterPro" id="IPR040441">
    <property type="entry name" value="CFA20/CFAP20DC"/>
</dbReference>
<dbReference type="EMBL" id="BPLR01000654">
    <property type="protein sequence ID" value="GIY96391.1"/>
    <property type="molecule type" value="Genomic_DNA"/>
</dbReference>
<organism evidence="2 3">
    <name type="scientific">Caerostris extrusa</name>
    <name type="common">Bark spider</name>
    <name type="synonym">Caerostris bankana</name>
    <dbReference type="NCBI Taxonomy" id="172846"/>
    <lineage>
        <taxon>Eukaryota</taxon>
        <taxon>Metazoa</taxon>
        <taxon>Ecdysozoa</taxon>
        <taxon>Arthropoda</taxon>
        <taxon>Chelicerata</taxon>
        <taxon>Arachnida</taxon>
        <taxon>Araneae</taxon>
        <taxon>Araneomorphae</taxon>
        <taxon>Entelegynae</taxon>
        <taxon>Araneoidea</taxon>
        <taxon>Araneidae</taxon>
        <taxon>Caerostris</taxon>
    </lineage>
</organism>
<gene>
    <name evidence="2" type="primary">Bug22</name>
    <name evidence="2" type="ORF">CEXT_469051</name>
</gene>